<dbReference type="OrthoDB" id="8481448at2"/>
<dbReference type="Proteomes" id="UP000190044">
    <property type="component" value="Unassembled WGS sequence"/>
</dbReference>
<dbReference type="AlphaFoldDB" id="A0A1T5CS90"/>
<dbReference type="EMBL" id="FUYP01000011">
    <property type="protein sequence ID" value="SKB62339.1"/>
    <property type="molecule type" value="Genomic_DNA"/>
</dbReference>
<organism evidence="1 2">
    <name type="scientific">Sphingopyxis flava</name>
    <dbReference type="NCBI Taxonomy" id="1507287"/>
    <lineage>
        <taxon>Bacteria</taxon>
        <taxon>Pseudomonadati</taxon>
        <taxon>Pseudomonadota</taxon>
        <taxon>Alphaproteobacteria</taxon>
        <taxon>Sphingomonadales</taxon>
        <taxon>Sphingomonadaceae</taxon>
        <taxon>Sphingopyxis</taxon>
    </lineage>
</organism>
<gene>
    <name evidence="1" type="ORF">SAMN06295937_101171</name>
</gene>
<accession>A0A1T5CS90</accession>
<evidence type="ECO:0000313" key="1">
    <source>
        <dbReference type="EMBL" id="SKB62339.1"/>
    </source>
</evidence>
<dbReference type="RefSeq" id="WP_079638676.1">
    <property type="nucleotide sequence ID" value="NZ_FUYP01000011.1"/>
</dbReference>
<keyword evidence="2" id="KW-1185">Reference proteome</keyword>
<protein>
    <submittedName>
        <fullName evidence="1">Uncharacterized protein</fullName>
    </submittedName>
</protein>
<name>A0A1T5CS90_9SPHN</name>
<sequence>MVSLASVTDRFLTNLQVLVGGSGTLRGIISETDQTQVPSYIFVSPRHVLRTRHPSPVRLGMVIRTKAGETYIVGDNGPAEHAQGVLWDSYRLFRATHLVTWRRRTKITDPVTKQKTDGPIENLGQIWVGIEPTDREENERRMNTSFERARFITGADVKSDDLLDEYEVIRSDVQLGLRIGFLQS</sequence>
<proteinExistence type="predicted"/>
<evidence type="ECO:0000313" key="2">
    <source>
        <dbReference type="Proteomes" id="UP000190044"/>
    </source>
</evidence>
<reference evidence="2" key="1">
    <citation type="submission" date="2017-02" db="EMBL/GenBank/DDBJ databases">
        <authorList>
            <person name="Varghese N."/>
            <person name="Submissions S."/>
        </authorList>
    </citation>
    <scope>NUCLEOTIDE SEQUENCE [LARGE SCALE GENOMIC DNA]</scope>
    <source>
        <strain evidence="2">R11H</strain>
    </source>
</reference>